<evidence type="ECO:0008006" key="3">
    <source>
        <dbReference type="Google" id="ProtNLM"/>
    </source>
</evidence>
<accession>A0ABQ4L7T3</accession>
<evidence type="ECO:0000313" key="2">
    <source>
        <dbReference type="Proteomes" id="UP000676601"/>
    </source>
</evidence>
<dbReference type="Proteomes" id="UP000676601">
    <property type="component" value="Unassembled WGS sequence"/>
</dbReference>
<gene>
    <name evidence="1" type="ORF">J21TS7_09670</name>
</gene>
<evidence type="ECO:0000313" key="1">
    <source>
        <dbReference type="EMBL" id="GIO52649.1"/>
    </source>
</evidence>
<dbReference type="RefSeq" id="WP_212982926.1">
    <property type="nucleotide sequence ID" value="NZ_BORU01000001.1"/>
</dbReference>
<comment type="caution">
    <text evidence="1">The sequence shown here is derived from an EMBL/GenBank/DDBJ whole genome shotgun (WGS) entry which is preliminary data.</text>
</comment>
<keyword evidence="2" id="KW-1185">Reference proteome</keyword>
<organism evidence="1 2">
    <name type="scientific">Paenibacillus cineris</name>
    <dbReference type="NCBI Taxonomy" id="237530"/>
    <lineage>
        <taxon>Bacteria</taxon>
        <taxon>Bacillati</taxon>
        <taxon>Bacillota</taxon>
        <taxon>Bacilli</taxon>
        <taxon>Bacillales</taxon>
        <taxon>Paenibacillaceae</taxon>
        <taxon>Paenibacillus</taxon>
    </lineage>
</organism>
<sequence length="126" mass="14497">MKRVLIVISISLLIIVSNTESVYGDRDESKNDLELAHQALISLLQSEIRTGLVQYTGQKFVKFESEEITDIKYIPLESTSEYLQEGHAFEISVRIRLVEPDSNIMIKLRNDQVPLGKYVITNIWKE</sequence>
<reference evidence="1 2" key="1">
    <citation type="submission" date="2021-03" db="EMBL/GenBank/DDBJ databases">
        <title>Antimicrobial resistance genes in bacteria isolated from Japanese honey, and their potential for conferring macrolide and lincosamide resistance in the American foulbrood pathogen Paenibacillus larvae.</title>
        <authorList>
            <person name="Okamoto M."/>
            <person name="Kumagai M."/>
            <person name="Kanamori H."/>
            <person name="Takamatsu D."/>
        </authorList>
    </citation>
    <scope>NUCLEOTIDE SEQUENCE [LARGE SCALE GENOMIC DNA]</scope>
    <source>
        <strain evidence="1 2">J21TS7</strain>
    </source>
</reference>
<name>A0ABQ4L7T3_9BACL</name>
<dbReference type="EMBL" id="BORU01000001">
    <property type="protein sequence ID" value="GIO52649.1"/>
    <property type="molecule type" value="Genomic_DNA"/>
</dbReference>
<proteinExistence type="predicted"/>
<protein>
    <recommendedName>
        <fullName evidence="3">DUF3888 domain-containing protein</fullName>
    </recommendedName>
</protein>